<evidence type="ECO:0000256" key="1">
    <source>
        <dbReference type="ARBA" id="ARBA00010923"/>
    </source>
</evidence>
<organism evidence="5 6">
    <name type="scientific">Polaribacter butkevichii</name>
    <dbReference type="NCBI Taxonomy" id="218490"/>
    <lineage>
        <taxon>Bacteria</taxon>
        <taxon>Pseudomonadati</taxon>
        <taxon>Bacteroidota</taxon>
        <taxon>Flavobacteriia</taxon>
        <taxon>Flavobacteriales</taxon>
        <taxon>Flavobacteriaceae</taxon>
    </lineage>
</organism>
<evidence type="ECO:0000259" key="4">
    <source>
        <dbReference type="Pfam" id="PF01420"/>
    </source>
</evidence>
<dbReference type="GO" id="GO:0003677">
    <property type="term" value="F:DNA binding"/>
    <property type="evidence" value="ECO:0007669"/>
    <property type="project" value="UniProtKB-KW"/>
</dbReference>
<keyword evidence="3" id="KW-0238">DNA-binding</keyword>
<keyword evidence="6" id="KW-1185">Reference proteome</keyword>
<feature type="domain" description="Type I restriction modification DNA specificity" evidence="4">
    <location>
        <begin position="2"/>
        <end position="126"/>
    </location>
</feature>
<dbReference type="Pfam" id="PF01420">
    <property type="entry name" value="Methylase_S"/>
    <property type="match status" value="2"/>
</dbReference>
<feature type="domain" description="Type I restriction modification DNA specificity" evidence="4">
    <location>
        <begin position="179"/>
        <end position="287"/>
    </location>
</feature>
<dbReference type="EMBL" id="MSCK01000001">
    <property type="protein sequence ID" value="PQJ73612.1"/>
    <property type="molecule type" value="Genomic_DNA"/>
</dbReference>
<dbReference type="RefSeq" id="WP_105049277.1">
    <property type="nucleotide sequence ID" value="NZ_CP150661.1"/>
</dbReference>
<dbReference type="InterPro" id="IPR044946">
    <property type="entry name" value="Restrct_endonuc_typeI_TRD_sf"/>
</dbReference>
<comment type="similarity">
    <text evidence="1">Belongs to the type-I restriction system S methylase family.</text>
</comment>
<gene>
    <name evidence="5" type="ORF">BTO14_10185</name>
</gene>
<comment type="caution">
    <text evidence="5">The sequence shown here is derived from an EMBL/GenBank/DDBJ whole genome shotgun (WGS) entry which is preliminary data.</text>
</comment>
<proteinExistence type="inferred from homology"/>
<dbReference type="GO" id="GO:0009307">
    <property type="term" value="P:DNA restriction-modification system"/>
    <property type="evidence" value="ECO:0007669"/>
    <property type="project" value="UniProtKB-KW"/>
</dbReference>
<evidence type="ECO:0000313" key="5">
    <source>
        <dbReference type="EMBL" id="PQJ73612.1"/>
    </source>
</evidence>
<evidence type="ECO:0000313" key="6">
    <source>
        <dbReference type="Proteomes" id="UP000247345"/>
    </source>
</evidence>
<keyword evidence="2" id="KW-0680">Restriction system</keyword>
<dbReference type="SUPFAM" id="SSF116734">
    <property type="entry name" value="DNA methylase specificity domain"/>
    <property type="match status" value="2"/>
</dbReference>
<dbReference type="OrthoDB" id="5109672at2"/>
<dbReference type="InterPro" id="IPR000055">
    <property type="entry name" value="Restrct_endonuc_typeI_TRD"/>
</dbReference>
<dbReference type="Gene3D" id="3.90.220.20">
    <property type="entry name" value="DNA methylase specificity domains"/>
    <property type="match status" value="1"/>
</dbReference>
<accession>A0A2P6CFB9</accession>
<sequence length="295" mass="33565">MKNINDIFDFLTGNLPALENTDEGDIPLIYGTSFNNGVIKLVEVESEENIFQPPLITVSYLGTAFVQILPFTTSVVDKSNIIILKPKNKMTLSELYFYCFQINTTAKFGFHYGRRMNMARLRKVNVLEYDKSKYETKIDIKGLLPQIQLDEYYKINLLNKFLDINKIFDVVNAKSSGFSSYDIGEIPFISNGIMNNGIIGYVSPLDTDRVFNKKGICVSAFCEATIHNPPFLPRGNGGSGLIVLIPKKEMTHEVFVYYAAYINKYCSWRFSYGRMVTLARLKKMELPEITTPNNV</sequence>
<reference evidence="5 6" key="1">
    <citation type="submission" date="2016-12" db="EMBL/GenBank/DDBJ databases">
        <title>Trade-off between light-utilization and light-protection in marine flavobacteria.</title>
        <authorList>
            <person name="Kumagai Y."/>
            <person name="Yoshizawa S."/>
            <person name="Kogure K."/>
            <person name="Iwasaki W."/>
        </authorList>
    </citation>
    <scope>NUCLEOTIDE SEQUENCE [LARGE SCALE GENOMIC DNA]</scope>
    <source>
        <strain evidence="5 6">KCTC 12100</strain>
    </source>
</reference>
<name>A0A2P6CFB9_9FLAO</name>
<dbReference type="AlphaFoldDB" id="A0A2P6CFB9"/>
<dbReference type="Proteomes" id="UP000247345">
    <property type="component" value="Unassembled WGS sequence"/>
</dbReference>
<evidence type="ECO:0000256" key="2">
    <source>
        <dbReference type="ARBA" id="ARBA00022747"/>
    </source>
</evidence>
<evidence type="ECO:0000256" key="3">
    <source>
        <dbReference type="ARBA" id="ARBA00023125"/>
    </source>
</evidence>
<protein>
    <recommendedName>
        <fullName evidence="4">Type I restriction modification DNA specificity domain-containing protein</fullName>
    </recommendedName>
</protein>